<organism evidence="1 2">
    <name type="scientific">Sporolituus thermophilus DSM 23256</name>
    <dbReference type="NCBI Taxonomy" id="1123285"/>
    <lineage>
        <taxon>Bacteria</taxon>
        <taxon>Bacillati</taxon>
        <taxon>Bacillota</taxon>
        <taxon>Negativicutes</taxon>
        <taxon>Selenomonadales</taxon>
        <taxon>Sporomusaceae</taxon>
        <taxon>Sporolituus</taxon>
    </lineage>
</organism>
<sequence length="42" mass="5004">MTIRPIRVREETTVPPRAWKGKPLQDERLLGRFHARKAVFFV</sequence>
<reference evidence="2" key="1">
    <citation type="submission" date="2016-10" db="EMBL/GenBank/DDBJ databases">
        <authorList>
            <person name="Varghese N."/>
            <person name="Submissions S."/>
        </authorList>
    </citation>
    <scope>NUCLEOTIDE SEQUENCE [LARGE SCALE GENOMIC DNA]</scope>
    <source>
        <strain evidence="2">DSM 23256</strain>
    </source>
</reference>
<proteinExistence type="predicted"/>
<dbReference type="EMBL" id="FNBU01000046">
    <property type="protein sequence ID" value="SDF88080.1"/>
    <property type="molecule type" value="Genomic_DNA"/>
</dbReference>
<dbReference type="Proteomes" id="UP000243333">
    <property type="component" value="Unassembled WGS sequence"/>
</dbReference>
<accession>A0A1G7PRN5</accession>
<gene>
    <name evidence="1" type="ORF">SAMN05660235_03020</name>
</gene>
<evidence type="ECO:0000313" key="2">
    <source>
        <dbReference type="Proteomes" id="UP000243333"/>
    </source>
</evidence>
<dbReference type="AlphaFoldDB" id="A0A1G7PRN5"/>
<protein>
    <submittedName>
        <fullName evidence="1">Uncharacterized protein</fullName>
    </submittedName>
</protein>
<keyword evidence="2" id="KW-1185">Reference proteome</keyword>
<name>A0A1G7PRN5_9FIRM</name>
<evidence type="ECO:0000313" key="1">
    <source>
        <dbReference type="EMBL" id="SDF88080.1"/>
    </source>
</evidence>